<sequence length="262" mass="29392">MQLSTASVLDLSRTVLVTEDRDTLYNSSGQCKNILPPESGSLHVVHGNGSSVGTVIMFQCSPRLELVGHGMTTCVWKGNHTSWTTGTPTCKPLSKYDTFGFKVAVIASIVSCAIILLMSMAFFICCLVKCVKKNERQRLEREKVVWHQLDCDDLENVQATYFGIKGRNNNNNKEGNRIIFDWINMAYENHGFCRCHEMHAGNISATGFKEHNRAHCTGKPISTKHFVPGHSVPLHTVSGVHVVEIYGQDKEIHRRMESHIYE</sequence>
<evidence type="ECO:0000259" key="4">
    <source>
        <dbReference type="PROSITE" id="PS50923"/>
    </source>
</evidence>
<dbReference type="SMART" id="SM00032">
    <property type="entry name" value="CCP"/>
    <property type="match status" value="1"/>
</dbReference>
<evidence type="ECO:0000256" key="3">
    <source>
        <dbReference type="SAM" id="Phobius"/>
    </source>
</evidence>
<gene>
    <name evidence="5" type="ORF">PECUL_23A054278</name>
</gene>
<keyword evidence="6" id="KW-1185">Reference proteome</keyword>
<evidence type="ECO:0000313" key="5">
    <source>
        <dbReference type="EMBL" id="CAH2313122.1"/>
    </source>
</evidence>
<proteinExistence type="predicted"/>
<dbReference type="AlphaFoldDB" id="A0AAD1WMA2"/>
<reference evidence="5" key="1">
    <citation type="submission" date="2022-03" db="EMBL/GenBank/DDBJ databases">
        <authorList>
            <person name="Alioto T."/>
            <person name="Alioto T."/>
            <person name="Gomez Garrido J."/>
        </authorList>
    </citation>
    <scope>NUCLEOTIDE SEQUENCE</scope>
</reference>
<keyword evidence="3" id="KW-1133">Transmembrane helix</keyword>
<keyword evidence="3" id="KW-0472">Membrane</keyword>
<dbReference type="PROSITE" id="PS50923">
    <property type="entry name" value="SUSHI"/>
    <property type="match status" value="1"/>
</dbReference>
<keyword evidence="1 2" id="KW-1015">Disulfide bond</keyword>
<evidence type="ECO:0000256" key="2">
    <source>
        <dbReference type="PROSITE-ProRule" id="PRU00302"/>
    </source>
</evidence>
<keyword evidence="3" id="KW-0812">Transmembrane</keyword>
<dbReference type="InterPro" id="IPR000436">
    <property type="entry name" value="Sushi_SCR_CCP_dom"/>
</dbReference>
<dbReference type="Pfam" id="PF00084">
    <property type="entry name" value="Sushi"/>
    <property type="match status" value="1"/>
</dbReference>
<dbReference type="GO" id="GO:0005886">
    <property type="term" value="C:plasma membrane"/>
    <property type="evidence" value="ECO:0007669"/>
    <property type="project" value="TreeGrafter"/>
</dbReference>
<dbReference type="InterPro" id="IPR035976">
    <property type="entry name" value="Sushi/SCR/CCP_sf"/>
</dbReference>
<feature type="domain" description="Sushi" evidence="4">
    <location>
        <begin position="29"/>
        <end position="92"/>
    </location>
</feature>
<comment type="caution">
    <text evidence="2">Lacks conserved residue(s) required for the propagation of feature annotation.</text>
</comment>
<dbReference type="InterPro" id="IPR053067">
    <property type="entry name" value="SUSD3"/>
</dbReference>
<evidence type="ECO:0000313" key="6">
    <source>
        <dbReference type="Proteomes" id="UP001295444"/>
    </source>
</evidence>
<protein>
    <submittedName>
        <fullName evidence="5">Sushi domain-containing 3</fullName>
    </submittedName>
</protein>
<feature type="disulfide bond" evidence="2">
    <location>
        <begin position="31"/>
        <end position="74"/>
    </location>
</feature>
<dbReference type="Proteomes" id="UP001295444">
    <property type="component" value="Chromosome 08"/>
</dbReference>
<organism evidence="5 6">
    <name type="scientific">Pelobates cultripes</name>
    <name type="common">Western spadefoot toad</name>
    <dbReference type="NCBI Taxonomy" id="61616"/>
    <lineage>
        <taxon>Eukaryota</taxon>
        <taxon>Metazoa</taxon>
        <taxon>Chordata</taxon>
        <taxon>Craniata</taxon>
        <taxon>Vertebrata</taxon>
        <taxon>Euteleostomi</taxon>
        <taxon>Amphibia</taxon>
        <taxon>Batrachia</taxon>
        <taxon>Anura</taxon>
        <taxon>Pelobatoidea</taxon>
        <taxon>Pelobatidae</taxon>
        <taxon>Pelobates</taxon>
    </lineage>
</organism>
<feature type="transmembrane region" description="Helical" evidence="3">
    <location>
        <begin position="103"/>
        <end position="128"/>
    </location>
</feature>
<dbReference type="CDD" id="cd00033">
    <property type="entry name" value="CCP"/>
    <property type="match status" value="1"/>
</dbReference>
<name>A0AAD1WMA2_PELCU</name>
<accession>A0AAD1WMA2</accession>
<keyword evidence="2" id="KW-0768">Sushi</keyword>
<evidence type="ECO:0000256" key="1">
    <source>
        <dbReference type="ARBA" id="ARBA00023157"/>
    </source>
</evidence>
<dbReference type="EMBL" id="OW240919">
    <property type="protein sequence ID" value="CAH2313122.1"/>
    <property type="molecule type" value="Genomic_DNA"/>
</dbReference>
<dbReference type="Gene3D" id="2.10.70.10">
    <property type="entry name" value="Complement Module, domain 1"/>
    <property type="match status" value="1"/>
</dbReference>
<dbReference type="PANTHER" id="PTHR46879:SF1">
    <property type="entry name" value="SUSHI DOMAIN-CONTAINING PROTEIN 3"/>
    <property type="match status" value="1"/>
</dbReference>
<dbReference type="PANTHER" id="PTHR46879">
    <property type="entry name" value="SUSHI DOMAIN-CONTAINING PROTEIN 3"/>
    <property type="match status" value="1"/>
</dbReference>
<dbReference type="SUPFAM" id="SSF57535">
    <property type="entry name" value="Complement control module/SCR domain"/>
    <property type="match status" value="1"/>
</dbReference>